<keyword evidence="5" id="KW-0479">Metal-binding</keyword>
<dbReference type="EMBL" id="GEDV01004464">
    <property type="protein sequence ID" value="JAP84093.1"/>
    <property type="molecule type" value="Transcribed_RNA"/>
</dbReference>
<accession>A0A131YY25</accession>
<feature type="compositionally biased region" description="Basic and acidic residues" evidence="6">
    <location>
        <begin position="160"/>
        <end position="180"/>
    </location>
</feature>
<feature type="binding site" evidence="5">
    <location>
        <position position="356"/>
    </location>
    <ligand>
        <name>Zn(2+)</name>
        <dbReference type="ChEBI" id="CHEBI:29105"/>
        <note>catalytic</note>
    </ligand>
</feature>
<evidence type="ECO:0000313" key="8">
    <source>
        <dbReference type="EMBL" id="JAP84093.1"/>
    </source>
</evidence>
<dbReference type="SUPFAM" id="SSF55486">
    <property type="entry name" value="Metalloproteases ('zincins'), catalytic domain"/>
    <property type="match status" value="1"/>
</dbReference>
<dbReference type="Gene3D" id="3.40.390.10">
    <property type="entry name" value="Collagenase (Catalytic Domain)"/>
    <property type="match status" value="1"/>
</dbReference>
<dbReference type="PANTHER" id="PTHR11905">
    <property type="entry name" value="ADAM A DISINTEGRIN AND METALLOPROTEASE DOMAIN"/>
    <property type="match status" value="1"/>
</dbReference>
<evidence type="ECO:0000256" key="3">
    <source>
        <dbReference type="ARBA" id="ARBA00022833"/>
    </source>
</evidence>
<keyword evidence="4" id="KW-0482">Metalloprotease</keyword>
<protein>
    <submittedName>
        <fullName evidence="8">Reprolysin</fullName>
    </submittedName>
</protein>
<dbReference type="GO" id="GO:0006509">
    <property type="term" value="P:membrane protein ectodomain proteolysis"/>
    <property type="evidence" value="ECO:0007669"/>
    <property type="project" value="TreeGrafter"/>
</dbReference>
<dbReference type="InterPro" id="IPR024079">
    <property type="entry name" value="MetalloPept_cat_dom_sf"/>
</dbReference>
<dbReference type="AlphaFoldDB" id="A0A131YY25"/>
<feature type="compositionally biased region" description="Basic and acidic residues" evidence="6">
    <location>
        <begin position="143"/>
        <end position="152"/>
    </location>
</feature>
<dbReference type="PANTHER" id="PTHR11905:SF159">
    <property type="entry name" value="ADAM METALLOPROTEASE"/>
    <property type="match status" value="1"/>
</dbReference>
<evidence type="ECO:0000259" key="7">
    <source>
        <dbReference type="PROSITE" id="PS50215"/>
    </source>
</evidence>
<feature type="active site" evidence="5">
    <location>
        <position position="353"/>
    </location>
</feature>
<evidence type="ECO:0000256" key="5">
    <source>
        <dbReference type="PROSITE-ProRule" id="PRU00276"/>
    </source>
</evidence>
<dbReference type="GO" id="GO:0004222">
    <property type="term" value="F:metalloendopeptidase activity"/>
    <property type="evidence" value="ECO:0007669"/>
    <property type="project" value="InterPro"/>
</dbReference>
<name>A0A131YY25_RHIAP</name>
<proteinExistence type="predicted"/>
<dbReference type="PROSITE" id="PS50215">
    <property type="entry name" value="ADAM_MEPRO"/>
    <property type="match status" value="1"/>
</dbReference>
<feature type="binding site" evidence="5">
    <location>
        <position position="362"/>
    </location>
    <ligand>
        <name>Zn(2+)</name>
        <dbReference type="ChEBI" id="CHEBI:29105"/>
        <note>catalytic</note>
    </ligand>
</feature>
<sequence>MAMECYLSFSYRAKARPLLAATCHYVIFFAFLNKYCSGFVVYPRLLESRDENGQLILHVHDGLTLTLEKSSVLARNLQFVSSSSAEFYTEILNGEELEKNLYHDTTHKSSLIVDHVLGGGVEVRGILTRNLRIAPTGVSSRSGVEENQHEVEEIATSSSDEDHGRRTEGPERQCDHKDFNNRTTNPNLTDTFVVEVCMVTSTSYNSMFNSTKDLVEYMAAMLNGVQLRYADMENPKIMFQLNQLQVVEGEHLLGTNTCVKFNHVQEDDEYEVCGYDAETTLNKTTKYLNGCVTANCDIVYVVLSDDLTYTDNGTLSTEVQGMAEIGGVCSEDRVAVGEDSPKLFSGLITMAHEIGHLLGSDHDGCPGAENCSAECGNLMSYINHGMLNKSTLSECSRNQIRFLVKRLPPSCIYVNTTANFTNDIYPGENITYEELCRLAYPELNDFNASMDDTMECNVKCCKMDAWGSDSTETTDVSDAETQQVSENAREENDYETATDYAYPDEYEICNYQPMLDGMTCGINKTCYKGICGDQSSWDDMKKKYRTNRTFEEIP</sequence>
<keyword evidence="5" id="KW-1015">Disulfide bond</keyword>
<keyword evidence="2" id="KW-0378">Hydrolase</keyword>
<evidence type="ECO:0000256" key="4">
    <source>
        <dbReference type="ARBA" id="ARBA00023049"/>
    </source>
</evidence>
<feature type="binding site" evidence="5">
    <location>
        <position position="352"/>
    </location>
    <ligand>
        <name>Zn(2+)</name>
        <dbReference type="ChEBI" id="CHEBI:29105"/>
        <note>catalytic</note>
    </ligand>
</feature>
<keyword evidence="3 5" id="KW-0862">Zinc</keyword>
<dbReference type="Pfam" id="PF13688">
    <property type="entry name" value="Reprolysin_5"/>
    <property type="match status" value="1"/>
</dbReference>
<evidence type="ECO:0000256" key="2">
    <source>
        <dbReference type="ARBA" id="ARBA00022801"/>
    </source>
</evidence>
<evidence type="ECO:0000256" key="1">
    <source>
        <dbReference type="ARBA" id="ARBA00022670"/>
    </source>
</evidence>
<organism evidence="8">
    <name type="scientific">Rhipicephalus appendiculatus</name>
    <name type="common">Brown ear tick</name>
    <dbReference type="NCBI Taxonomy" id="34631"/>
    <lineage>
        <taxon>Eukaryota</taxon>
        <taxon>Metazoa</taxon>
        <taxon>Ecdysozoa</taxon>
        <taxon>Arthropoda</taxon>
        <taxon>Chelicerata</taxon>
        <taxon>Arachnida</taxon>
        <taxon>Acari</taxon>
        <taxon>Parasitiformes</taxon>
        <taxon>Ixodida</taxon>
        <taxon>Ixodoidea</taxon>
        <taxon>Ixodidae</taxon>
        <taxon>Rhipicephalinae</taxon>
        <taxon>Rhipicephalus</taxon>
        <taxon>Rhipicephalus</taxon>
    </lineage>
</organism>
<reference evidence="8" key="1">
    <citation type="journal article" date="2016" name="Ticks Tick Borne Dis.">
        <title>De novo assembly and annotation of the salivary gland transcriptome of Rhipicephalus appendiculatus male and female ticks during blood feeding.</title>
        <authorList>
            <person name="de Castro M.H."/>
            <person name="de Klerk D."/>
            <person name="Pienaar R."/>
            <person name="Latif A.A."/>
            <person name="Rees D.J."/>
            <person name="Mans B.J."/>
        </authorList>
    </citation>
    <scope>NUCLEOTIDE SEQUENCE</scope>
    <source>
        <tissue evidence="8">Salivary glands</tissue>
    </source>
</reference>
<feature type="domain" description="Peptidase M12B" evidence="7">
    <location>
        <begin position="192"/>
        <end position="416"/>
    </location>
</feature>
<dbReference type="GO" id="GO:0046872">
    <property type="term" value="F:metal ion binding"/>
    <property type="evidence" value="ECO:0007669"/>
    <property type="project" value="UniProtKB-KW"/>
</dbReference>
<keyword evidence="1" id="KW-0645">Protease</keyword>
<comment type="caution">
    <text evidence="5">Lacks conserved residue(s) required for the propagation of feature annotation.</text>
</comment>
<feature type="region of interest" description="Disordered" evidence="6">
    <location>
        <begin position="137"/>
        <end position="182"/>
    </location>
</feature>
<evidence type="ECO:0000256" key="6">
    <source>
        <dbReference type="SAM" id="MobiDB-lite"/>
    </source>
</evidence>
<feature type="disulfide bond" evidence="5">
    <location>
        <begin position="371"/>
        <end position="395"/>
    </location>
</feature>
<dbReference type="InterPro" id="IPR001590">
    <property type="entry name" value="Peptidase_M12B"/>
</dbReference>